<dbReference type="InterPro" id="IPR003660">
    <property type="entry name" value="HAMP_dom"/>
</dbReference>
<dbReference type="PROSITE" id="PS50885">
    <property type="entry name" value="HAMP"/>
    <property type="match status" value="1"/>
</dbReference>
<proteinExistence type="predicted"/>
<dbReference type="SMART" id="SM00331">
    <property type="entry name" value="PP2C_SIG"/>
    <property type="match status" value="1"/>
</dbReference>
<evidence type="ECO:0000259" key="3">
    <source>
        <dbReference type="PROSITE" id="PS50885"/>
    </source>
</evidence>
<dbReference type="Proteomes" id="UP000443582">
    <property type="component" value="Unassembled WGS sequence"/>
</dbReference>
<keyword evidence="2" id="KW-0472">Membrane</keyword>
<dbReference type="Gene3D" id="3.60.40.10">
    <property type="entry name" value="PPM-type phosphatase domain"/>
    <property type="match status" value="1"/>
</dbReference>
<keyword evidence="2" id="KW-0812">Transmembrane</keyword>
<dbReference type="Pfam" id="PF07228">
    <property type="entry name" value="SpoIIE"/>
    <property type="match status" value="1"/>
</dbReference>
<dbReference type="InterPro" id="IPR052016">
    <property type="entry name" value="Bact_Sigma-Reg"/>
</dbReference>
<evidence type="ECO:0000313" key="5">
    <source>
        <dbReference type="Proteomes" id="UP000443582"/>
    </source>
</evidence>
<evidence type="ECO:0000313" key="4">
    <source>
        <dbReference type="EMBL" id="RZF21860.1"/>
    </source>
</evidence>
<name>A0ABY0IH94_9BACT</name>
<reference evidence="5" key="1">
    <citation type="journal article" date="2019" name="Int. J. Syst. Evol. Microbiol.">
        <title>Halobacteriovorax valvorus sp. nov., a novel prokaryotic predator isolated from coastal seawater of China.</title>
        <authorList>
            <person name="Chen M.-X."/>
        </authorList>
    </citation>
    <scope>NUCLEOTIDE SEQUENCE [LARGE SCALE GENOMIC DNA]</scope>
    <source>
        <strain evidence="5">BL9</strain>
    </source>
</reference>
<dbReference type="InterPro" id="IPR001932">
    <property type="entry name" value="PPM-type_phosphatase-like_dom"/>
</dbReference>
<dbReference type="RefSeq" id="WP_115361679.1">
    <property type="nucleotide sequence ID" value="NZ_QDKL01000002.1"/>
</dbReference>
<feature type="domain" description="HAMP" evidence="3">
    <location>
        <begin position="265"/>
        <end position="317"/>
    </location>
</feature>
<organism evidence="4 5">
    <name type="scientific">Halobacteriovorax vibrionivorans</name>
    <dbReference type="NCBI Taxonomy" id="2152716"/>
    <lineage>
        <taxon>Bacteria</taxon>
        <taxon>Pseudomonadati</taxon>
        <taxon>Bdellovibrionota</taxon>
        <taxon>Bacteriovoracia</taxon>
        <taxon>Bacteriovoracales</taxon>
        <taxon>Halobacteriovoraceae</taxon>
        <taxon>Halobacteriovorax</taxon>
    </lineage>
</organism>
<dbReference type="CDD" id="cd06225">
    <property type="entry name" value="HAMP"/>
    <property type="match status" value="1"/>
</dbReference>
<keyword evidence="1" id="KW-0378">Hydrolase</keyword>
<dbReference type="Gene3D" id="6.10.340.10">
    <property type="match status" value="1"/>
</dbReference>
<accession>A0ABY0IH94</accession>
<dbReference type="PANTHER" id="PTHR43156:SF2">
    <property type="entry name" value="STAGE II SPORULATION PROTEIN E"/>
    <property type="match status" value="1"/>
</dbReference>
<dbReference type="SUPFAM" id="SSF158472">
    <property type="entry name" value="HAMP domain-like"/>
    <property type="match status" value="1"/>
</dbReference>
<evidence type="ECO:0000256" key="2">
    <source>
        <dbReference type="SAM" id="Phobius"/>
    </source>
</evidence>
<dbReference type="PANTHER" id="PTHR43156">
    <property type="entry name" value="STAGE II SPORULATION PROTEIN E-RELATED"/>
    <property type="match status" value="1"/>
</dbReference>
<gene>
    <name evidence="4" type="ORF">DAY19_09225</name>
</gene>
<keyword evidence="5" id="KW-1185">Reference proteome</keyword>
<dbReference type="InterPro" id="IPR036457">
    <property type="entry name" value="PPM-type-like_dom_sf"/>
</dbReference>
<keyword evidence="2" id="KW-1133">Transmembrane helix</keyword>
<comment type="caution">
    <text evidence="4">The sequence shown here is derived from an EMBL/GenBank/DDBJ whole genome shotgun (WGS) entry which is preliminary data.</text>
</comment>
<dbReference type="Pfam" id="PF00672">
    <property type="entry name" value="HAMP"/>
    <property type="match status" value="1"/>
</dbReference>
<protein>
    <submittedName>
        <fullName evidence="4">HAMP domain-containing protein</fullName>
    </submittedName>
</protein>
<dbReference type="EMBL" id="QDKL01000002">
    <property type="protein sequence ID" value="RZF21860.1"/>
    <property type="molecule type" value="Genomic_DNA"/>
</dbReference>
<evidence type="ECO:0000256" key="1">
    <source>
        <dbReference type="ARBA" id="ARBA00022801"/>
    </source>
</evidence>
<sequence length="574" mass="64956">MGKKPIFPIKFKLITLNTALLIVVIAFLTKYATHLFEKDKKAYLYENSLFNVTSVAKEFNYTLNRITSDLQNLSLIKNKKLKSKAISETKYILAYLEKGEFIINRDFDKDENQFKLAIPKNQRNDSIASFTFEDEKFVILTKKFKDNLASIVIKANILNNLLSQNRTYNTLVFQNGKLVLGNDLIGLSEYDKNEFKGNNIVKKVRFNNDDYLISTAQTKAFELSVVSTISESDALSVTKFLTQRALYFAIFIIALSTIIIVLLSRTISKPIEKLYRRALSIGQGDFESTVEIKTKDELGTLGDSFNQMSRDILDYIEKMKEKARLDEEVKVAKLVQEEFFPPKDIETNAVRISSYAAPASECGGDWWGHHEFGDFIITIIADATGHGLPAALLTSAINSAFNSIKIRLEEETSLISPAEITQYLNKVIDLSNNKILLTAFVSVYNTKTREYSYTNASHLEVLKVPKRNEITKADIIPLIDAKGPRLGESNESSYSYETIKLEAGELLVYMTDGITEAENSEGKQWGLRKLLKILMTYGQNTSKEIRDTIVSVVYDHRGSDSFDDDLTLICLEVK</sequence>
<feature type="transmembrane region" description="Helical" evidence="2">
    <location>
        <begin position="12"/>
        <end position="32"/>
    </location>
</feature>
<feature type="transmembrane region" description="Helical" evidence="2">
    <location>
        <begin position="245"/>
        <end position="267"/>
    </location>
</feature>
<dbReference type="SMART" id="SM00304">
    <property type="entry name" value="HAMP"/>
    <property type="match status" value="1"/>
</dbReference>